<dbReference type="SUPFAM" id="SSF52087">
    <property type="entry name" value="CRAL/TRIO domain"/>
    <property type="match status" value="1"/>
</dbReference>
<feature type="non-terminal residue" evidence="3">
    <location>
        <position position="1"/>
    </location>
</feature>
<dbReference type="SUPFAM" id="SSF49354">
    <property type="entry name" value="PapD-like"/>
    <property type="match status" value="1"/>
</dbReference>
<keyword evidence="4" id="KW-1185">Reference proteome</keyword>
<feature type="domain" description="CRAL-TRIO" evidence="1">
    <location>
        <begin position="54"/>
        <end position="210"/>
    </location>
</feature>
<dbReference type="EMBL" id="KK852434">
    <property type="protein sequence ID" value="KDR23946.1"/>
    <property type="molecule type" value="Genomic_DNA"/>
</dbReference>
<dbReference type="AlphaFoldDB" id="A0A067RJ94"/>
<proteinExistence type="predicted"/>
<dbReference type="InterPro" id="IPR000535">
    <property type="entry name" value="MSP_dom"/>
</dbReference>
<dbReference type="PROSITE" id="PS50191">
    <property type="entry name" value="CRAL_TRIO"/>
    <property type="match status" value="1"/>
</dbReference>
<dbReference type="InParanoid" id="A0A067RJ94"/>
<feature type="domain" description="MSP" evidence="2">
    <location>
        <begin position="264"/>
        <end position="367"/>
    </location>
</feature>
<dbReference type="Proteomes" id="UP000027135">
    <property type="component" value="Unassembled WGS sequence"/>
</dbReference>
<evidence type="ECO:0000259" key="2">
    <source>
        <dbReference type="PROSITE" id="PS50202"/>
    </source>
</evidence>
<dbReference type="InterPro" id="IPR036865">
    <property type="entry name" value="CRAL-TRIO_dom_sf"/>
</dbReference>
<evidence type="ECO:0008006" key="5">
    <source>
        <dbReference type="Google" id="ProtNLM"/>
    </source>
</evidence>
<name>A0A067RJ94_ZOONE</name>
<dbReference type="InterPro" id="IPR008962">
    <property type="entry name" value="PapD-like_sf"/>
</dbReference>
<dbReference type="InterPro" id="IPR013783">
    <property type="entry name" value="Ig-like_fold"/>
</dbReference>
<feature type="non-terminal residue" evidence="3">
    <location>
        <position position="367"/>
    </location>
</feature>
<dbReference type="InterPro" id="IPR036273">
    <property type="entry name" value="CRAL/TRIO_N_dom_sf"/>
</dbReference>
<evidence type="ECO:0000259" key="1">
    <source>
        <dbReference type="PROSITE" id="PS50191"/>
    </source>
</evidence>
<organism evidence="3 4">
    <name type="scientific">Zootermopsis nevadensis</name>
    <name type="common">Dampwood termite</name>
    <dbReference type="NCBI Taxonomy" id="136037"/>
    <lineage>
        <taxon>Eukaryota</taxon>
        <taxon>Metazoa</taxon>
        <taxon>Ecdysozoa</taxon>
        <taxon>Arthropoda</taxon>
        <taxon>Hexapoda</taxon>
        <taxon>Insecta</taxon>
        <taxon>Pterygota</taxon>
        <taxon>Neoptera</taxon>
        <taxon>Polyneoptera</taxon>
        <taxon>Dictyoptera</taxon>
        <taxon>Blattodea</taxon>
        <taxon>Blattoidea</taxon>
        <taxon>Termitoidae</taxon>
        <taxon>Termopsidae</taxon>
        <taxon>Zootermopsis</taxon>
    </lineage>
</organism>
<accession>A0A067RJ94</accession>
<dbReference type="STRING" id="136037.A0A067RJ94"/>
<sequence length="367" mass="42111">EGFHPADLARVKNSDDWLKRFLVHSEIDVQLALQRLWDSCEWRKKFGTNEINENNVRLDYLQDGSLFAHNKDKDGKILLIFKSKKHVKGQRDMEDLKRCVVYWFERLERLGNGNQISIFFDMADTGMSNMDMEFIKYLIGLFNMYYPDFLNYVLVFEMPWILNAAFKIIKSWLPAKAVQKIKFINKTNLKEYVEPDQALKCWGGFDDYTFTFVPEQRSSVLYDRFDDSKKKVHFADGSPSVDSYPAGFGDTGIRVDGASLPNSSLSIHPPDVIYFTNKDDELMGSVTLTNNGNKIIAYKIKTTSPEKFRVRPSTGTLVPAASVTVNVVLQPDFQFPGLSRDKFLVMNLPVDSADMTPQELSELWKVG</sequence>
<dbReference type="Pfam" id="PF00650">
    <property type="entry name" value="CRAL_TRIO"/>
    <property type="match status" value="1"/>
</dbReference>
<protein>
    <recommendedName>
        <fullName evidence="5">Motile sperm domain-containing protein 2</fullName>
    </recommendedName>
</protein>
<dbReference type="PANTHER" id="PTHR46384">
    <property type="entry name" value="MOTILE SPERM DOMAIN-CONTAINING PROTEIN 2"/>
    <property type="match status" value="1"/>
</dbReference>
<dbReference type="InterPro" id="IPR053012">
    <property type="entry name" value="ER-organelle_contact"/>
</dbReference>
<dbReference type="InterPro" id="IPR001251">
    <property type="entry name" value="CRAL-TRIO_dom"/>
</dbReference>
<evidence type="ECO:0000313" key="3">
    <source>
        <dbReference type="EMBL" id="KDR23946.1"/>
    </source>
</evidence>
<gene>
    <name evidence="3" type="ORF">L798_08870</name>
</gene>
<dbReference type="SUPFAM" id="SSF46938">
    <property type="entry name" value="CRAL/TRIO N-terminal domain"/>
    <property type="match status" value="1"/>
</dbReference>
<dbReference type="PROSITE" id="PS50202">
    <property type="entry name" value="MSP"/>
    <property type="match status" value="1"/>
</dbReference>
<dbReference type="SMART" id="SM00516">
    <property type="entry name" value="SEC14"/>
    <property type="match status" value="1"/>
</dbReference>
<dbReference type="FunCoup" id="A0A067RJ94">
    <property type="interactions" value="1054"/>
</dbReference>
<dbReference type="PANTHER" id="PTHR46384:SF1">
    <property type="entry name" value="MOTILE SPERM DOMAIN-CONTAINING PROTEIN 2"/>
    <property type="match status" value="1"/>
</dbReference>
<dbReference type="Pfam" id="PF00635">
    <property type="entry name" value="Motile_Sperm"/>
    <property type="match status" value="1"/>
</dbReference>
<dbReference type="eggNOG" id="KOG0439">
    <property type="taxonomic scope" value="Eukaryota"/>
</dbReference>
<reference evidence="3 4" key="1">
    <citation type="journal article" date="2014" name="Nat. Commun.">
        <title>Molecular traces of alternative social organization in a termite genome.</title>
        <authorList>
            <person name="Terrapon N."/>
            <person name="Li C."/>
            <person name="Robertson H.M."/>
            <person name="Ji L."/>
            <person name="Meng X."/>
            <person name="Booth W."/>
            <person name="Chen Z."/>
            <person name="Childers C.P."/>
            <person name="Glastad K.M."/>
            <person name="Gokhale K."/>
            <person name="Gowin J."/>
            <person name="Gronenberg W."/>
            <person name="Hermansen R.A."/>
            <person name="Hu H."/>
            <person name="Hunt B.G."/>
            <person name="Huylmans A.K."/>
            <person name="Khalil S.M."/>
            <person name="Mitchell R.D."/>
            <person name="Munoz-Torres M.C."/>
            <person name="Mustard J.A."/>
            <person name="Pan H."/>
            <person name="Reese J.T."/>
            <person name="Scharf M.E."/>
            <person name="Sun F."/>
            <person name="Vogel H."/>
            <person name="Xiao J."/>
            <person name="Yang W."/>
            <person name="Yang Z."/>
            <person name="Yang Z."/>
            <person name="Zhou J."/>
            <person name="Zhu J."/>
            <person name="Brent C.S."/>
            <person name="Elsik C.G."/>
            <person name="Goodisman M.A."/>
            <person name="Liberles D.A."/>
            <person name="Roe R.M."/>
            <person name="Vargo E.L."/>
            <person name="Vilcinskas A."/>
            <person name="Wang J."/>
            <person name="Bornberg-Bauer E."/>
            <person name="Korb J."/>
            <person name="Zhang G."/>
            <person name="Liebig J."/>
        </authorList>
    </citation>
    <scope>NUCLEOTIDE SEQUENCE [LARGE SCALE GENOMIC DNA]</scope>
    <source>
        <tissue evidence="3">Whole organism</tissue>
    </source>
</reference>
<dbReference type="eggNOG" id="KOG1471">
    <property type="taxonomic scope" value="Eukaryota"/>
</dbReference>
<dbReference type="GO" id="GO:0140284">
    <property type="term" value="C:endoplasmic reticulum-endosome membrane contact site"/>
    <property type="evidence" value="ECO:0007669"/>
    <property type="project" value="TreeGrafter"/>
</dbReference>
<dbReference type="Gene3D" id="3.40.525.10">
    <property type="entry name" value="CRAL-TRIO lipid binding domain"/>
    <property type="match status" value="1"/>
</dbReference>
<dbReference type="OMA" id="WDILTWR"/>
<evidence type="ECO:0000313" key="4">
    <source>
        <dbReference type="Proteomes" id="UP000027135"/>
    </source>
</evidence>
<dbReference type="GO" id="GO:0012505">
    <property type="term" value="C:endomembrane system"/>
    <property type="evidence" value="ECO:0007669"/>
    <property type="project" value="TreeGrafter"/>
</dbReference>
<dbReference type="CDD" id="cd00170">
    <property type="entry name" value="SEC14"/>
    <property type="match status" value="1"/>
</dbReference>
<dbReference type="Gene3D" id="2.60.40.10">
    <property type="entry name" value="Immunoglobulins"/>
    <property type="match status" value="1"/>
</dbReference>